<dbReference type="InterPro" id="IPR050903">
    <property type="entry name" value="Bact_Chemotaxis_MeTrfase"/>
</dbReference>
<reference evidence="13 14" key="1">
    <citation type="submission" date="2022-10" db="EMBL/GenBank/DDBJ databases">
        <title>Luteolibacter arcticus strain CCTCC AB 2014275, whole genome shotgun sequencing project.</title>
        <authorList>
            <person name="Zhao G."/>
            <person name="Shen L."/>
        </authorList>
    </citation>
    <scope>NUCLEOTIDE SEQUENCE [LARGE SCALE GENOMIC DNA]</scope>
    <source>
        <strain evidence="13 14">CCTCC AB 2014275</strain>
    </source>
</reference>
<dbReference type="InterPro" id="IPR003661">
    <property type="entry name" value="HisK_dim/P_dom"/>
</dbReference>
<proteinExistence type="predicted"/>
<dbReference type="CDD" id="cd16434">
    <property type="entry name" value="CheB-CheR_fusion"/>
    <property type="match status" value="1"/>
</dbReference>
<dbReference type="InterPro" id="IPR022641">
    <property type="entry name" value="CheR_N"/>
</dbReference>
<protein>
    <submittedName>
        <fullName evidence="13">ATP-binding protein</fullName>
    </submittedName>
</protein>
<dbReference type="SMART" id="SM00448">
    <property type="entry name" value="REC"/>
    <property type="match status" value="1"/>
</dbReference>
<dbReference type="Gene3D" id="1.10.287.130">
    <property type="match status" value="1"/>
</dbReference>
<name>A0ABT3GDK5_9BACT</name>
<dbReference type="PANTHER" id="PTHR24422:SF27">
    <property type="entry name" value="PROTEIN-GLUTAMATE O-METHYLTRANSFERASE"/>
    <property type="match status" value="1"/>
</dbReference>
<dbReference type="SUPFAM" id="SSF55874">
    <property type="entry name" value="ATPase domain of HSP90 chaperone/DNA topoisomerase II/histidine kinase"/>
    <property type="match status" value="1"/>
</dbReference>
<dbReference type="Proteomes" id="UP001320876">
    <property type="component" value="Unassembled WGS sequence"/>
</dbReference>
<organism evidence="13 14">
    <name type="scientific">Luteolibacter arcticus</name>
    <dbReference type="NCBI Taxonomy" id="1581411"/>
    <lineage>
        <taxon>Bacteria</taxon>
        <taxon>Pseudomonadati</taxon>
        <taxon>Verrucomicrobiota</taxon>
        <taxon>Verrucomicrobiia</taxon>
        <taxon>Verrucomicrobiales</taxon>
        <taxon>Verrucomicrobiaceae</taxon>
        <taxon>Luteolibacter</taxon>
    </lineage>
</organism>
<dbReference type="Pfam" id="PF03705">
    <property type="entry name" value="CheR_N"/>
    <property type="match status" value="1"/>
</dbReference>
<dbReference type="Pfam" id="PF00072">
    <property type="entry name" value="Response_reg"/>
    <property type="match status" value="1"/>
</dbReference>
<dbReference type="SUPFAM" id="SSF52738">
    <property type="entry name" value="Methylesterase CheB, C-terminal domain"/>
    <property type="match status" value="1"/>
</dbReference>
<evidence type="ECO:0000256" key="2">
    <source>
        <dbReference type="ARBA" id="ARBA00001541"/>
    </source>
</evidence>
<dbReference type="PRINTS" id="PR00996">
    <property type="entry name" value="CHERMTFRASE"/>
</dbReference>
<keyword evidence="5" id="KW-0949">S-adenosyl-L-methionine</keyword>
<evidence type="ECO:0000259" key="11">
    <source>
        <dbReference type="PROSITE" id="PS50122"/>
    </source>
</evidence>
<evidence type="ECO:0000313" key="13">
    <source>
        <dbReference type="EMBL" id="MCW1921704.1"/>
    </source>
</evidence>
<feature type="domain" description="CheR-type methyltransferase" evidence="12">
    <location>
        <begin position="226"/>
        <end position="463"/>
    </location>
</feature>
<dbReference type="SUPFAM" id="SSF52172">
    <property type="entry name" value="CheY-like"/>
    <property type="match status" value="1"/>
</dbReference>
<dbReference type="PROSITE" id="PS50110">
    <property type="entry name" value="RESPONSE_REGULATORY"/>
    <property type="match status" value="1"/>
</dbReference>
<dbReference type="PROSITE" id="PS50123">
    <property type="entry name" value="CHER"/>
    <property type="match status" value="1"/>
</dbReference>
<evidence type="ECO:0000256" key="1">
    <source>
        <dbReference type="ARBA" id="ARBA00000085"/>
    </source>
</evidence>
<feature type="region of interest" description="Disordered" evidence="8">
    <location>
        <begin position="683"/>
        <end position="728"/>
    </location>
</feature>
<dbReference type="Gene3D" id="3.40.50.150">
    <property type="entry name" value="Vaccinia Virus protein VP39"/>
    <property type="match status" value="1"/>
</dbReference>
<evidence type="ECO:0000256" key="8">
    <source>
        <dbReference type="SAM" id="MobiDB-lite"/>
    </source>
</evidence>
<dbReference type="InterPro" id="IPR036097">
    <property type="entry name" value="HisK_dim/P_sf"/>
</dbReference>
<feature type="active site" evidence="6">
    <location>
        <position position="30"/>
    </location>
</feature>
<dbReference type="Gene3D" id="3.30.565.10">
    <property type="entry name" value="Histidine kinase-like ATPase, C-terminal domain"/>
    <property type="match status" value="1"/>
</dbReference>
<evidence type="ECO:0000259" key="9">
    <source>
        <dbReference type="PROSITE" id="PS50109"/>
    </source>
</evidence>
<keyword evidence="4" id="KW-0808">Transferase</keyword>
<feature type="domain" description="Histidine kinase" evidence="9">
    <location>
        <begin position="890"/>
        <end position="1114"/>
    </location>
</feature>
<dbReference type="PANTHER" id="PTHR24422">
    <property type="entry name" value="CHEMOTAXIS PROTEIN METHYLTRANSFERASE"/>
    <property type="match status" value="1"/>
</dbReference>
<dbReference type="CDD" id="cd00082">
    <property type="entry name" value="HisKA"/>
    <property type="match status" value="1"/>
</dbReference>
<dbReference type="SMART" id="SM00387">
    <property type="entry name" value="HATPase_c"/>
    <property type="match status" value="1"/>
</dbReference>
<dbReference type="InterPro" id="IPR013656">
    <property type="entry name" value="PAS_4"/>
</dbReference>
<sequence length="1249" mass="136000">MTVDPTTPSPAEEPIGRGPGAFPVVGVGASAGGLEALRQLLAALPPDTGMGFVIVQHLAPERESSLAEILSRATKMPVCEVSEACGEPEVEADHVYVSPPGCELIIEGGKLRLLPQERNARHHGIDQFFRALAEDCGHKAIGVVLSGAMSDGTLGLESIKAEGGITFAQDESAEHVSMPRSAVASGCVDFVLPPAEIAREIARIARHPYVAPADRAAIEEEPGHARIAEIVNRAMGVDFTHYKSNTLHRRITRRMVLHKMDSVKDYEDHLMKSPEEIEALYQDILINVTSFFRDPEAFGALSEKVFPKLLEGRSRQDPLRIWTLGCSTGEESYSLAIALAECAEAAGSDVPMQIFATDLNATGIATARAAIYSKSIAQDVPAERLKRFFVEESRCYRICKQIRDRCIFSRHNVLGDPPFSRVDFISCRNVLIYMQPVLQQQIVPLLHYALKPGGFLWLGSSETAGTSRALFEVADARHKIYVRQPGGSPPGTRFRPWHGATANNHFPEDHSGSRVPPRAQLLKEAERVLLTKYAPPGVIISPAMEILQFRGDTGPYLTPAAGAASLNLLKMLREGLLVSVRAAILRATAEGRPVREEGLRVKDGNGFRELAVEVIPIQPGEANAGGFLVLFEEGQTPATEVGHEANSQRDSATGHEEISRLSQELIATREYLQAVIEQQETVNEELQSANEEAQSANEEMQSVNEELETSKEEIQSSNEELATVNDELNNRNVELNELNDSLALARDYSESIVASMRSPLVVLDAGLRVKTASVAFYETFRVTHEKTEGRLIYDLGNGQWNIAALRVLLEELLPQMEVIDDFEVRHTFEQIGPRIMLLNARRLVQGSGKNQLIVLAIEDITGRRAHEDELAAHASELVRADRSKDEFLAMLAHELRNPLAPLRNAAEILQTPGAPAAACEHAQGILARQVGNMTRMIDDLLDISRITEGKIELRKEVVSLEAVFSAAASLANPAIEAHGQQLTITLPTEPVFLNGDATRLDQVFGNLLGNACKYSGSGCQIWLTAELVPGQGNESPQVIVRVRDNGIGIAPALLPHIFDLFVQATRASDRAYGGLGIGLTVVQRLVTLHGGSVEVHSDGLGHGSEFVVRLPILPGRSAPPPPCAAPAVERSFRMLIVDDNVDAAETMALLQELRGHQTRFAHSGPAALALAAEFLPEVVLLDIGLPGMDGYEVARALRAIPELDGAFLVAMTGYGSDEHRARAKEAGFDEHLVKPADLQLLQEWLWARA</sequence>
<feature type="modified residue" description="4-aspartylphosphate" evidence="7">
    <location>
        <position position="1182"/>
    </location>
</feature>
<evidence type="ECO:0000259" key="10">
    <source>
        <dbReference type="PROSITE" id="PS50110"/>
    </source>
</evidence>
<dbReference type="InterPro" id="IPR001789">
    <property type="entry name" value="Sig_transdc_resp-reg_receiver"/>
</dbReference>
<comment type="catalytic activity">
    <reaction evidence="2">
        <text>L-glutamyl-[protein] + S-adenosyl-L-methionine = [protein]-L-glutamate 5-O-methyl ester + S-adenosyl-L-homocysteine</text>
        <dbReference type="Rhea" id="RHEA:24452"/>
        <dbReference type="Rhea" id="RHEA-COMP:10208"/>
        <dbReference type="Rhea" id="RHEA-COMP:10311"/>
        <dbReference type="ChEBI" id="CHEBI:29973"/>
        <dbReference type="ChEBI" id="CHEBI:57856"/>
        <dbReference type="ChEBI" id="CHEBI:59789"/>
        <dbReference type="ChEBI" id="CHEBI:82795"/>
        <dbReference type="EC" id="2.1.1.80"/>
    </reaction>
</comment>
<evidence type="ECO:0000259" key="12">
    <source>
        <dbReference type="PROSITE" id="PS50123"/>
    </source>
</evidence>
<dbReference type="PROSITE" id="PS50122">
    <property type="entry name" value="CHEB"/>
    <property type="match status" value="1"/>
</dbReference>
<dbReference type="Gene3D" id="1.10.155.10">
    <property type="entry name" value="Chemotaxis receptor methyltransferase CheR, N-terminal domain"/>
    <property type="match status" value="1"/>
</dbReference>
<feature type="active site" evidence="6">
    <location>
        <position position="57"/>
    </location>
</feature>
<dbReference type="Gene3D" id="3.40.50.180">
    <property type="entry name" value="Methylesterase CheB, C-terminal domain"/>
    <property type="match status" value="1"/>
</dbReference>
<gene>
    <name evidence="13" type="ORF">OKA05_04015</name>
</gene>
<feature type="compositionally biased region" description="Low complexity" evidence="8">
    <location>
        <begin position="687"/>
        <end position="702"/>
    </location>
</feature>
<dbReference type="InterPro" id="IPR036890">
    <property type="entry name" value="HATPase_C_sf"/>
</dbReference>
<dbReference type="Gene3D" id="3.40.50.2300">
    <property type="match status" value="1"/>
</dbReference>
<keyword evidence="13" id="KW-0547">Nucleotide-binding</keyword>
<dbReference type="InterPro" id="IPR035965">
    <property type="entry name" value="PAS-like_dom_sf"/>
</dbReference>
<comment type="catalytic activity">
    <reaction evidence="1">
        <text>ATP + protein L-histidine = ADP + protein N-phospho-L-histidine.</text>
        <dbReference type="EC" id="2.7.13.3"/>
    </reaction>
</comment>
<dbReference type="InterPro" id="IPR011006">
    <property type="entry name" value="CheY-like_superfamily"/>
</dbReference>
<dbReference type="SUPFAM" id="SSF47384">
    <property type="entry name" value="Homodimeric domain of signal transducing histidine kinase"/>
    <property type="match status" value="1"/>
</dbReference>
<dbReference type="CDD" id="cd17580">
    <property type="entry name" value="REC_2_DhkD-like"/>
    <property type="match status" value="1"/>
</dbReference>
<dbReference type="EMBL" id="JAPDDT010000001">
    <property type="protein sequence ID" value="MCW1921704.1"/>
    <property type="molecule type" value="Genomic_DNA"/>
</dbReference>
<dbReference type="InterPro" id="IPR000673">
    <property type="entry name" value="Sig_transdc_resp-reg_Me-estase"/>
</dbReference>
<dbReference type="CDD" id="cd00075">
    <property type="entry name" value="HATPase"/>
    <property type="match status" value="1"/>
</dbReference>
<dbReference type="InterPro" id="IPR036804">
    <property type="entry name" value="CheR_N_sf"/>
</dbReference>
<dbReference type="Gene3D" id="3.30.450.20">
    <property type="entry name" value="PAS domain"/>
    <property type="match status" value="1"/>
</dbReference>
<dbReference type="SUPFAM" id="SSF53335">
    <property type="entry name" value="S-adenosyl-L-methionine-dependent methyltransferases"/>
    <property type="match status" value="1"/>
</dbReference>
<feature type="active site" evidence="6">
    <location>
        <position position="151"/>
    </location>
</feature>
<dbReference type="InterPro" id="IPR003594">
    <property type="entry name" value="HATPase_dom"/>
</dbReference>
<dbReference type="SUPFAM" id="SSF47757">
    <property type="entry name" value="Chemotaxis receptor methyltransferase CheR, N-terminal domain"/>
    <property type="match status" value="1"/>
</dbReference>
<dbReference type="Pfam" id="PF00512">
    <property type="entry name" value="HisKA"/>
    <property type="match status" value="1"/>
</dbReference>
<dbReference type="SUPFAM" id="SSF55785">
    <property type="entry name" value="PYP-like sensor domain (PAS domain)"/>
    <property type="match status" value="1"/>
</dbReference>
<dbReference type="Pfam" id="PF01339">
    <property type="entry name" value="CheB_methylest"/>
    <property type="match status" value="1"/>
</dbReference>
<dbReference type="SMART" id="SM00138">
    <property type="entry name" value="MeTrc"/>
    <property type="match status" value="1"/>
</dbReference>
<keyword evidence="6" id="KW-0145">Chemotaxis</keyword>
<accession>A0ABT3GDK5</accession>
<dbReference type="RefSeq" id="WP_264485813.1">
    <property type="nucleotide sequence ID" value="NZ_JAPDDT010000001.1"/>
</dbReference>
<feature type="domain" description="Response regulatory" evidence="10">
    <location>
        <begin position="1133"/>
        <end position="1249"/>
    </location>
</feature>
<dbReference type="InterPro" id="IPR005467">
    <property type="entry name" value="His_kinase_dom"/>
</dbReference>
<dbReference type="SMART" id="SM00388">
    <property type="entry name" value="HisKA"/>
    <property type="match status" value="1"/>
</dbReference>
<dbReference type="Pfam" id="PF02518">
    <property type="entry name" value="HATPase_c"/>
    <property type="match status" value="1"/>
</dbReference>
<comment type="caution">
    <text evidence="13">The sequence shown here is derived from an EMBL/GenBank/DDBJ whole genome shotgun (WGS) entry which is preliminary data.</text>
</comment>
<feature type="domain" description="CheB-type methylesterase" evidence="11">
    <location>
        <begin position="19"/>
        <end position="201"/>
    </location>
</feature>
<keyword evidence="6" id="KW-0378">Hydrolase</keyword>
<evidence type="ECO:0000256" key="7">
    <source>
        <dbReference type="PROSITE-ProRule" id="PRU00169"/>
    </source>
</evidence>
<evidence type="ECO:0000256" key="3">
    <source>
        <dbReference type="ARBA" id="ARBA00022603"/>
    </source>
</evidence>
<evidence type="ECO:0000256" key="4">
    <source>
        <dbReference type="ARBA" id="ARBA00022679"/>
    </source>
</evidence>
<dbReference type="InterPro" id="IPR029063">
    <property type="entry name" value="SAM-dependent_MTases_sf"/>
</dbReference>
<evidence type="ECO:0000313" key="14">
    <source>
        <dbReference type="Proteomes" id="UP001320876"/>
    </source>
</evidence>
<keyword evidence="3" id="KW-0489">Methyltransferase</keyword>
<evidence type="ECO:0000256" key="5">
    <source>
        <dbReference type="ARBA" id="ARBA00022691"/>
    </source>
</evidence>
<dbReference type="InterPro" id="IPR000780">
    <property type="entry name" value="CheR_MeTrfase"/>
</dbReference>
<dbReference type="GO" id="GO:0005524">
    <property type="term" value="F:ATP binding"/>
    <property type="evidence" value="ECO:0007669"/>
    <property type="project" value="UniProtKB-KW"/>
</dbReference>
<dbReference type="PROSITE" id="PS50109">
    <property type="entry name" value="HIS_KIN"/>
    <property type="match status" value="1"/>
</dbReference>
<dbReference type="InterPro" id="IPR035909">
    <property type="entry name" value="CheB_C"/>
</dbReference>
<keyword evidence="14" id="KW-1185">Reference proteome</keyword>
<dbReference type="Pfam" id="PF08448">
    <property type="entry name" value="PAS_4"/>
    <property type="match status" value="1"/>
</dbReference>
<evidence type="ECO:0000256" key="6">
    <source>
        <dbReference type="PROSITE-ProRule" id="PRU00050"/>
    </source>
</evidence>
<dbReference type="Pfam" id="PF01739">
    <property type="entry name" value="CheR"/>
    <property type="match status" value="1"/>
</dbReference>
<keyword evidence="7" id="KW-0597">Phosphoprotein</keyword>
<dbReference type="InterPro" id="IPR022642">
    <property type="entry name" value="CheR_C"/>
</dbReference>
<keyword evidence="13" id="KW-0067">ATP-binding</keyword>